<feature type="transmembrane region" description="Helical" evidence="2">
    <location>
        <begin position="287"/>
        <end position="311"/>
    </location>
</feature>
<keyword evidence="2" id="KW-1133">Transmembrane helix</keyword>
<protein>
    <submittedName>
        <fullName evidence="3">Uncharacterized protein</fullName>
    </submittedName>
</protein>
<name>A0A2N5V6E5_9BASI</name>
<keyword evidence="2" id="KW-0472">Membrane</keyword>
<feature type="compositionally biased region" description="Polar residues" evidence="1">
    <location>
        <begin position="431"/>
        <end position="443"/>
    </location>
</feature>
<evidence type="ECO:0000256" key="1">
    <source>
        <dbReference type="SAM" id="MobiDB-lite"/>
    </source>
</evidence>
<evidence type="ECO:0000313" key="4">
    <source>
        <dbReference type="Proteomes" id="UP000235392"/>
    </source>
</evidence>
<dbReference type="Proteomes" id="UP000235392">
    <property type="component" value="Unassembled WGS sequence"/>
</dbReference>
<reference evidence="3 4" key="1">
    <citation type="submission" date="2017-11" db="EMBL/GenBank/DDBJ databases">
        <title>De novo assembly and phasing of dikaryotic genomes from two isolates of Puccinia coronata f. sp. avenae, the causal agent of oat crown rust.</title>
        <authorList>
            <person name="Miller M.E."/>
            <person name="Zhang Y."/>
            <person name="Omidvar V."/>
            <person name="Sperschneider J."/>
            <person name="Schwessinger B."/>
            <person name="Raley C."/>
            <person name="Palmer J.M."/>
            <person name="Garnica D."/>
            <person name="Upadhyaya N."/>
            <person name="Rathjen J."/>
            <person name="Taylor J.M."/>
            <person name="Park R.F."/>
            <person name="Dodds P.N."/>
            <person name="Hirsch C.D."/>
            <person name="Kianian S.F."/>
            <person name="Figueroa M."/>
        </authorList>
    </citation>
    <scope>NUCLEOTIDE SEQUENCE [LARGE SCALE GENOMIC DNA]</scope>
    <source>
        <strain evidence="3">12SD80</strain>
    </source>
</reference>
<keyword evidence="2" id="KW-0812">Transmembrane</keyword>
<feature type="transmembrane region" description="Helical" evidence="2">
    <location>
        <begin position="149"/>
        <end position="171"/>
    </location>
</feature>
<comment type="caution">
    <text evidence="3">The sequence shown here is derived from an EMBL/GenBank/DDBJ whole genome shotgun (WGS) entry which is preliminary data.</text>
</comment>
<proteinExistence type="predicted"/>
<sequence length="474" mass="53748">MTGRSWRRSNDDDNSILSQIPPGVNPFTYISNVVTAQYYVPLPTASRSILMVFFSFHVLIATFCLVLLLLPFLRGVTQSQWLFRRLYIKDHKGGTVHKVPLFWLNAGVLMTAFQFWSSLGSQAFIFMQIKSALSPNYALHSQLEPALGFIYTGEMLTYWSLMHCFLVATYYGNEAQGNTVKGMSQWTPSPTVLNAIFIGFPAFIIATSIALFAWLSVAHSIFTSHARKVLHSLNEGAMIWEQERDPSTPIEAKTDLMTQLFQVMTQTKSFRDQAEFYLSRLIYCFHVLQFVLMVLLCITFLSFLSFFCVLVSKYQKSKSQSSNRLPSQLSSSGETTLVASRSLIHIAKSDRQFLHLMLRSIAMIVGMMTMMALFLIGIVRSTEVIRDPRYRGIAAWLATTSGTWSAIPITWQCWGLYNDNLRRAAPDSPKPTDTQISQFSTGRRGSDISGPWDDRESEDIEFKALPEPRNPFRA</sequence>
<gene>
    <name evidence="3" type="ORF">PCASD_06261</name>
</gene>
<evidence type="ECO:0000256" key="2">
    <source>
        <dbReference type="SAM" id="Phobius"/>
    </source>
</evidence>
<accession>A0A2N5V6E5</accession>
<feature type="region of interest" description="Disordered" evidence="1">
    <location>
        <begin position="424"/>
        <end position="474"/>
    </location>
</feature>
<organism evidence="3 4">
    <name type="scientific">Puccinia coronata f. sp. avenae</name>
    <dbReference type="NCBI Taxonomy" id="200324"/>
    <lineage>
        <taxon>Eukaryota</taxon>
        <taxon>Fungi</taxon>
        <taxon>Dikarya</taxon>
        <taxon>Basidiomycota</taxon>
        <taxon>Pucciniomycotina</taxon>
        <taxon>Pucciniomycetes</taxon>
        <taxon>Pucciniales</taxon>
        <taxon>Pucciniaceae</taxon>
        <taxon>Puccinia</taxon>
    </lineage>
</organism>
<feature type="transmembrane region" description="Helical" evidence="2">
    <location>
        <begin position="101"/>
        <end position="129"/>
    </location>
</feature>
<evidence type="ECO:0000313" key="3">
    <source>
        <dbReference type="EMBL" id="PLW45575.1"/>
    </source>
</evidence>
<feature type="transmembrane region" description="Helical" evidence="2">
    <location>
        <begin position="49"/>
        <end position="73"/>
    </location>
</feature>
<feature type="transmembrane region" description="Helical" evidence="2">
    <location>
        <begin position="356"/>
        <end position="379"/>
    </location>
</feature>
<feature type="transmembrane region" description="Helical" evidence="2">
    <location>
        <begin position="192"/>
        <end position="215"/>
    </location>
</feature>
<dbReference type="AlphaFoldDB" id="A0A2N5V6E5"/>
<dbReference type="EMBL" id="PGCI01000047">
    <property type="protein sequence ID" value="PLW45575.1"/>
    <property type="molecule type" value="Genomic_DNA"/>
</dbReference>